<name>A0A5C1DFF5_9NEIS</name>
<dbReference type="KEGG" id="chrm:FYK34_07730"/>
<accession>A0A5C1DFF5</accession>
<evidence type="ECO:0000313" key="2">
    <source>
        <dbReference type="Proteomes" id="UP000322079"/>
    </source>
</evidence>
<proteinExistence type="predicted"/>
<dbReference type="AlphaFoldDB" id="A0A5C1DFF5"/>
<dbReference type="Proteomes" id="UP000322079">
    <property type="component" value="Chromosome"/>
</dbReference>
<organism evidence="1 2">
    <name type="scientific">Chromobacterium paludis</name>
    <dbReference type="NCBI Taxonomy" id="2605945"/>
    <lineage>
        <taxon>Bacteria</taxon>
        <taxon>Pseudomonadati</taxon>
        <taxon>Pseudomonadota</taxon>
        <taxon>Betaproteobacteria</taxon>
        <taxon>Neisseriales</taxon>
        <taxon>Chromobacteriaceae</taxon>
        <taxon>Chromobacterium</taxon>
    </lineage>
</organism>
<protein>
    <submittedName>
        <fullName evidence="1">Uncharacterized protein</fullName>
    </submittedName>
</protein>
<sequence length="75" mass="8552">MMEYPEFGTAPIKCGRSKCKWRGYETQMARMPDERSGLAITRGVCPVCGCSSYSFMTEREIKAWERKKEAAHANP</sequence>
<gene>
    <name evidence="1" type="ORF">FYK34_07730</name>
</gene>
<reference evidence="1 2" key="1">
    <citation type="submission" date="2019-08" db="EMBL/GenBank/DDBJ databases">
        <title>Chromobacterium paludis, a novel bacterium isolated from a Maryland marsh pond.</title>
        <authorList>
            <person name="Blackburn M.B."/>
            <person name="Gundersen-Rindal D.E."/>
        </authorList>
    </citation>
    <scope>NUCLEOTIDE SEQUENCE [LARGE SCALE GENOMIC DNA]</scope>
    <source>
        <strain evidence="2">IIBBL 257-1</strain>
    </source>
</reference>
<keyword evidence="2" id="KW-1185">Reference proteome</keyword>
<evidence type="ECO:0000313" key="1">
    <source>
        <dbReference type="EMBL" id="QEL55461.1"/>
    </source>
</evidence>
<dbReference type="EMBL" id="CP043473">
    <property type="protein sequence ID" value="QEL55461.1"/>
    <property type="molecule type" value="Genomic_DNA"/>
</dbReference>